<sequence>VEQLEPQQNLAQFKQQIEDAMKSAQKDEFLTDAKEQISSVCKDKICQDCSQQMKVIEQLKLKMTNITQAQYLKVLFSVGFLNKAQQKLTDEQKFNLLCFLFLNHQNSQLHRFVLQLLFKQFSLQDTKHCSFISLQYFTLVSQQASNCFILVYNQVLNYFISINNFYAALEFMKRNKSKISILSKTASDSEQSQMYYQQSIVLTNSGQYELALLSVRNNLALNDYSDQKSINLELVLKILLLQDVEERDYTGVYQTLYQFYNTCYLDYLPQRVTVQILQQQIQKEKDILLSDHLYQSVKHISSQVFAQKLLKHFYSKIYTEKEPQILQGVNQADLFLINNKLVFRDMVNFYDSVKPRQQLLDAIEKRIEAQRLLGLKNMKSDDIDQDVGGGDDEDFDDFDDMNLFFEGSD</sequence>
<gene>
    <name evidence="1" type="ORF">TPC1_11397</name>
</gene>
<name>A0A146KGH6_9EUKA</name>
<dbReference type="EMBL" id="GDID01001039">
    <property type="protein sequence ID" value="JAP95567.1"/>
    <property type="molecule type" value="Transcribed_RNA"/>
</dbReference>
<reference evidence="1" key="1">
    <citation type="submission" date="2015-07" db="EMBL/GenBank/DDBJ databases">
        <title>Adaptation to a free-living lifestyle via gene acquisitions in the diplomonad Trepomonas sp. PC1.</title>
        <authorList>
            <person name="Xu F."/>
            <person name="Jerlstrom-Hultqvist J."/>
            <person name="Kolisko M."/>
            <person name="Simpson A.G.B."/>
            <person name="Roger A.J."/>
            <person name="Svard S.G."/>
            <person name="Andersson J.O."/>
        </authorList>
    </citation>
    <scope>NUCLEOTIDE SEQUENCE</scope>
    <source>
        <strain evidence="1">PC1</strain>
    </source>
</reference>
<protein>
    <submittedName>
        <fullName evidence="1">Uncharacterized protein</fullName>
    </submittedName>
</protein>
<feature type="non-terminal residue" evidence="1">
    <location>
        <position position="1"/>
    </location>
</feature>
<accession>A0A146KGH6</accession>
<dbReference type="AlphaFoldDB" id="A0A146KGH6"/>
<proteinExistence type="predicted"/>
<organism evidence="1">
    <name type="scientific">Trepomonas sp. PC1</name>
    <dbReference type="NCBI Taxonomy" id="1076344"/>
    <lineage>
        <taxon>Eukaryota</taxon>
        <taxon>Metamonada</taxon>
        <taxon>Diplomonadida</taxon>
        <taxon>Hexamitidae</taxon>
        <taxon>Hexamitinae</taxon>
        <taxon>Trepomonas</taxon>
    </lineage>
</organism>
<evidence type="ECO:0000313" key="1">
    <source>
        <dbReference type="EMBL" id="JAP95567.1"/>
    </source>
</evidence>